<comment type="subcellular location">
    <subcellularLocation>
        <location evidence="1">Membrane</location>
        <topology evidence="1">Multi-pass membrane protein</topology>
    </subcellularLocation>
</comment>
<dbReference type="GO" id="GO:0016020">
    <property type="term" value="C:membrane"/>
    <property type="evidence" value="ECO:0007669"/>
    <property type="project" value="UniProtKB-SubCell"/>
</dbReference>
<evidence type="ECO:0000259" key="3">
    <source>
        <dbReference type="PROSITE" id="PS50850"/>
    </source>
</evidence>
<dbReference type="GO" id="GO:0022857">
    <property type="term" value="F:transmembrane transporter activity"/>
    <property type="evidence" value="ECO:0007669"/>
    <property type="project" value="InterPro"/>
</dbReference>
<feature type="transmembrane region" description="Helical" evidence="2">
    <location>
        <begin position="181"/>
        <end position="198"/>
    </location>
</feature>
<evidence type="ECO:0000313" key="5">
    <source>
        <dbReference type="EMBL" id="CAF1281491.1"/>
    </source>
</evidence>
<proteinExistence type="predicted"/>
<dbReference type="Gene3D" id="1.20.1250.20">
    <property type="entry name" value="MFS general substrate transporter like domains"/>
    <property type="match status" value="1"/>
</dbReference>
<dbReference type="OrthoDB" id="10027823at2759"/>
<feature type="transmembrane region" description="Helical" evidence="2">
    <location>
        <begin position="142"/>
        <end position="161"/>
    </location>
</feature>
<evidence type="ECO:0000313" key="8">
    <source>
        <dbReference type="Proteomes" id="UP000663844"/>
    </source>
</evidence>
<evidence type="ECO:0000313" key="7">
    <source>
        <dbReference type="EMBL" id="CAF4089137.1"/>
    </source>
</evidence>
<keyword evidence="2" id="KW-1133">Transmembrane helix</keyword>
<evidence type="ECO:0000313" key="6">
    <source>
        <dbReference type="EMBL" id="CAF4084041.1"/>
    </source>
</evidence>
<dbReference type="PANTHER" id="PTHR23520:SF5">
    <property type="entry name" value="TRANSPORTER, PUTATIVE (AFU_ORTHOLOGUE AFUA_3G04000)-RELATED"/>
    <property type="match status" value="1"/>
</dbReference>
<organism evidence="7 8">
    <name type="scientific">Adineta steineri</name>
    <dbReference type="NCBI Taxonomy" id="433720"/>
    <lineage>
        <taxon>Eukaryota</taxon>
        <taxon>Metazoa</taxon>
        <taxon>Spiralia</taxon>
        <taxon>Gnathifera</taxon>
        <taxon>Rotifera</taxon>
        <taxon>Eurotatoria</taxon>
        <taxon>Bdelloidea</taxon>
        <taxon>Adinetida</taxon>
        <taxon>Adinetidae</taxon>
        <taxon>Adineta</taxon>
    </lineage>
</organism>
<feature type="transmembrane region" description="Helical" evidence="2">
    <location>
        <begin position="234"/>
        <end position="257"/>
    </location>
</feature>
<evidence type="ECO:0000313" key="4">
    <source>
        <dbReference type="EMBL" id="CAF0877554.1"/>
    </source>
</evidence>
<dbReference type="EMBL" id="CAJOAY010004809">
    <property type="protein sequence ID" value="CAF4084041.1"/>
    <property type="molecule type" value="Genomic_DNA"/>
</dbReference>
<dbReference type="AlphaFoldDB" id="A0A819UZ70"/>
<accession>A0A819UZ70</accession>
<keyword evidence="2" id="KW-0472">Membrane</keyword>
<sequence>MCNIDLTRDTVILFVARCVRLFSFGMISIVLTLYLTTIGFNQWQIGILFTTILFGNIFLTLILTTTADSIGRRNILIIGALLKIFAGIMFAFVHQYIFLIFAGIIGIISPTGGELGPFLAIEQACLTETVKDKVKIARIFGWYHFLGYVSIAIGALTAGYFLSLMTDIYQVSALNAHQTVFIVYAFFGLIKALMYFCLSDEVEVKSCENKKQLHGFNKTFGLHHPSSRRIVAKLSALFIIDSIAGGFIIQTTIVYWFHIRFQLNTDELGLMMMLTNIISGISGILATTLVAKFGAINTMVITHIPSNIFLLLIPFMPTKSLAILMLAVRSSMSQMDVPARQTFLTISVENNERSAAGGITNLVRSIGFSISPIIGGYLLKDSTNQILFSSPFIIAGGLKLIYDILLYLTFRSTIKCENQQDHHEEKLIK</sequence>
<dbReference type="Proteomes" id="UP000663881">
    <property type="component" value="Unassembled WGS sequence"/>
</dbReference>
<dbReference type="EMBL" id="CAJNOG010000522">
    <property type="protein sequence ID" value="CAF1281491.1"/>
    <property type="molecule type" value="Genomic_DNA"/>
</dbReference>
<dbReference type="Pfam" id="PF07690">
    <property type="entry name" value="MFS_1"/>
    <property type="match status" value="1"/>
</dbReference>
<reference evidence="7" key="1">
    <citation type="submission" date="2021-02" db="EMBL/GenBank/DDBJ databases">
        <authorList>
            <person name="Nowell W R."/>
        </authorList>
    </citation>
    <scope>NUCLEOTIDE SEQUENCE</scope>
</reference>
<dbReference type="Proteomes" id="UP000663845">
    <property type="component" value="Unassembled WGS sequence"/>
</dbReference>
<feature type="transmembrane region" description="Helical" evidence="2">
    <location>
        <begin position="277"/>
        <end position="296"/>
    </location>
</feature>
<dbReference type="EMBL" id="CAJNON010000053">
    <property type="protein sequence ID" value="CAF0877554.1"/>
    <property type="molecule type" value="Genomic_DNA"/>
</dbReference>
<dbReference type="EMBL" id="CAJOAZ010005143">
    <property type="protein sequence ID" value="CAF4089137.1"/>
    <property type="molecule type" value="Genomic_DNA"/>
</dbReference>
<gene>
    <name evidence="5" type="ORF">JYZ213_LOCUS31258</name>
    <name evidence="6" type="ORF">OKA104_LOCUS34742</name>
    <name evidence="7" type="ORF">OXD698_LOCUS34783</name>
    <name evidence="4" type="ORF">VCS650_LOCUS8063</name>
</gene>
<feature type="transmembrane region" description="Helical" evidence="2">
    <location>
        <begin position="99"/>
        <end position="121"/>
    </location>
</feature>
<dbReference type="InterPro" id="IPR036259">
    <property type="entry name" value="MFS_trans_sf"/>
</dbReference>
<dbReference type="Proteomes" id="UP000663891">
    <property type="component" value="Unassembled WGS sequence"/>
</dbReference>
<feature type="transmembrane region" description="Helical" evidence="2">
    <location>
        <begin position="43"/>
        <end position="63"/>
    </location>
</feature>
<dbReference type="Proteomes" id="UP000663844">
    <property type="component" value="Unassembled WGS sequence"/>
</dbReference>
<dbReference type="SUPFAM" id="SSF103473">
    <property type="entry name" value="MFS general substrate transporter"/>
    <property type="match status" value="1"/>
</dbReference>
<dbReference type="PROSITE" id="PS50850">
    <property type="entry name" value="MFS"/>
    <property type="match status" value="1"/>
</dbReference>
<dbReference type="InterPro" id="IPR011701">
    <property type="entry name" value="MFS"/>
</dbReference>
<feature type="transmembrane region" description="Helical" evidence="2">
    <location>
        <begin position="12"/>
        <end position="37"/>
    </location>
</feature>
<name>A0A819UZ70_9BILA</name>
<feature type="domain" description="Major facilitator superfamily (MFS) profile" evidence="3">
    <location>
        <begin position="9"/>
        <end position="414"/>
    </location>
</feature>
<evidence type="ECO:0000256" key="2">
    <source>
        <dbReference type="SAM" id="Phobius"/>
    </source>
</evidence>
<protein>
    <recommendedName>
        <fullName evidence="3">Major facilitator superfamily (MFS) profile domain-containing protein</fullName>
    </recommendedName>
</protein>
<dbReference type="PANTHER" id="PTHR23520">
    <property type="entry name" value="TRANSPORTER, PUTATIVE (AFU_ORTHOLOGUE AFUA_3G04000)-RELATED"/>
    <property type="match status" value="1"/>
</dbReference>
<feature type="transmembrane region" description="Helical" evidence="2">
    <location>
        <begin position="386"/>
        <end position="410"/>
    </location>
</feature>
<feature type="transmembrane region" description="Helical" evidence="2">
    <location>
        <begin position="308"/>
        <end position="328"/>
    </location>
</feature>
<evidence type="ECO:0000256" key="1">
    <source>
        <dbReference type="ARBA" id="ARBA00004141"/>
    </source>
</evidence>
<comment type="caution">
    <text evidence="7">The sequence shown here is derived from an EMBL/GenBank/DDBJ whole genome shotgun (WGS) entry which is preliminary data.</text>
</comment>
<dbReference type="InterPro" id="IPR020846">
    <property type="entry name" value="MFS_dom"/>
</dbReference>
<feature type="transmembrane region" description="Helical" evidence="2">
    <location>
        <begin position="75"/>
        <end position="93"/>
    </location>
</feature>
<keyword evidence="2" id="KW-0812">Transmembrane</keyword>